<dbReference type="GO" id="GO:0031418">
    <property type="term" value="F:L-ascorbic acid binding"/>
    <property type="evidence" value="ECO:0007669"/>
    <property type="project" value="UniProtKB-KW"/>
</dbReference>
<keyword evidence="6" id="KW-0408">Iron</keyword>
<evidence type="ECO:0000256" key="4">
    <source>
        <dbReference type="ARBA" id="ARBA00022964"/>
    </source>
</evidence>
<gene>
    <name evidence="8" type="ORF">A6769_38920</name>
</gene>
<dbReference type="SMART" id="SM00702">
    <property type="entry name" value="P4Hc"/>
    <property type="match status" value="1"/>
</dbReference>
<reference evidence="8 9" key="1">
    <citation type="submission" date="2016-04" db="EMBL/GenBank/DDBJ databases">
        <authorList>
            <person name="Evans L.H."/>
            <person name="Alamgir A."/>
            <person name="Owens N."/>
            <person name="Weber N.D."/>
            <person name="Virtaneva K."/>
            <person name="Barbian K."/>
            <person name="Babar A."/>
            <person name="Rosenke K."/>
        </authorList>
    </citation>
    <scope>NUCLEOTIDE SEQUENCE [LARGE SCALE GENOMIC DNA]</scope>
    <source>
        <strain evidence="8">NIES-2108</strain>
    </source>
</reference>
<evidence type="ECO:0000256" key="2">
    <source>
        <dbReference type="ARBA" id="ARBA00022723"/>
    </source>
</evidence>
<name>A0A367RX48_NOSPU</name>
<evidence type="ECO:0000256" key="6">
    <source>
        <dbReference type="ARBA" id="ARBA00023004"/>
    </source>
</evidence>
<sequence length="235" mass="26896">MLNLDAIDRTTMQSVPYSYAVIENLLPKAASLELAASFPQEQFRLSIGEGYEYLWSEMLASNEDIALMYKFCHCANPELSDRWRDRIVQGRLSSNLGNLSSPWRQMIEELWTPAYRQALTQMSGVELKYCAMVIGFRRYNLGNCHRPHTDEPSKALTHLLFFNEQWPMDWGGCLRILLDEKPESVFQDIAPLNQFSAVIVRSDNSWHMVTPVASTALQCRLALRIAFFHNLDAGA</sequence>
<dbReference type="InterPro" id="IPR005123">
    <property type="entry name" value="Oxoglu/Fe-dep_dioxygenase_dom"/>
</dbReference>
<evidence type="ECO:0000256" key="3">
    <source>
        <dbReference type="ARBA" id="ARBA00022896"/>
    </source>
</evidence>
<accession>A0A367RX48</accession>
<organism evidence="8 9">
    <name type="scientific">Nostoc punctiforme NIES-2108</name>
    <dbReference type="NCBI Taxonomy" id="1356359"/>
    <lineage>
        <taxon>Bacteria</taxon>
        <taxon>Bacillati</taxon>
        <taxon>Cyanobacteriota</taxon>
        <taxon>Cyanophyceae</taxon>
        <taxon>Nostocales</taxon>
        <taxon>Nostocaceae</taxon>
        <taxon>Nostoc</taxon>
    </lineage>
</organism>
<dbReference type="AlphaFoldDB" id="A0A367RX48"/>
<evidence type="ECO:0000256" key="1">
    <source>
        <dbReference type="ARBA" id="ARBA00001961"/>
    </source>
</evidence>
<protein>
    <submittedName>
        <fullName evidence="8">Proline hydroxylase</fullName>
    </submittedName>
</protein>
<keyword evidence="2" id="KW-0479">Metal-binding</keyword>
<dbReference type="GO" id="GO:0016705">
    <property type="term" value="F:oxidoreductase activity, acting on paired donors, with incorporation or reduction of molecular oxygen"/>
    <property type="evidence" value="ECO:0007669"/>
    <property type="project" value="InterPro"/>
</dbReference>
<evidence type="ECO:0000259" key="7">
    <source>
        <dbReference type="PROSITE" id="PS51471"/>
    </source>
</evidence>
<comment type="caution">
    <text evidence="8">The sequence shown here is derived from an EMBL/GenBank/DDBJ whole genome shotgun (WGS) entry which is preliminary data.</text>
</comment>
<evidence type="ECO:0000256" key="5">
    <source>
        <dbReference type="ARBA" id="ARBA00023002"/>
    </source>
</evidence>
<dbReference type="InterPro" id="IPR006620">
    <property type="entry name" value="Pro_4_hyd_alph"/>
</dbReference>
<dbReference type="Pfam" id="PF13661">
    <property type="entry name" value="2OG-FeII_Oxy_4"/>
    <property type="match status" value="1"/>
</dbReference>
<keyword evidence="5" id="KW-0560">Oxidoreductase</keyword>
<dbReference type="PROSITE" id="PS51471">
    <property type="entry name" value="FE2OG_OXY"/>
    <property type="match status" value="1"/>
</dbReference>
<feature type="domain" description="Fe2OG dioxygenase" evidence="7">
    <location>
        <begin position="130"/>
        <end position="231"/>
    </location>
</feature>
<dbReference type="GO" id="GO:0051213">
    <property type="term" value="F:dioxygenase activity"/>
    <property type="evidence" value="ECO:0007669"/>
    <property type="project" value="UniProtKB-KW"/>
</dbReference>
<evidence type="ECO:0000313" key="9">
    <source>
        <dbReference type="Proteomes" id="UP000252085"/>
    </source>
</evidence>
<dbReference type="Gene3D" id="2.60.120.620">
    <property type="entry name" value="q2cbj1_9rhob like domain"/>
    <property type="match status" value="1"/>
</dbReference>
<evidence type="ECO:0000313" key="8">
    <source>
        <dbReference type="EMBL" id="RCJ41095.1"/>
    </source>
</evidence>
<proteinExistence type="predicted"/>
<comment type="cofactor">
    <cofactor evidence="1">
        <name>L-ascorbate</name>
        <dbReference type="ChEBI" id="CHEBI:38290"/>
    </cofactor>
</comment>
<keyword evidence="3" id="KW-0847">Vitamin C</keyword>
<dbReference type="Proteomes" id="UP000252085">
    <property type="component" value="Unassembled WGS sequence"/>
</dbReference>
<dbReference type="GO" id="GO:0005506">
    <property type="term" value="F:iron ion binding"/>
    <property type="evidence" value="ECO:0007669"/>
    <property type="project" value="InterPro"/>
</dbReference>
<dbReference type="InterPro" id="IPR039558">
    <property type="entry name" value="TPA1/OFD1_N"/>
</dbReference>
<keyword evidence="4" id="KW-0223">Dioxygenase</keyword>
<dbReference type="EMBL" id="LXQE01000035">
    <property type="protein sequence ID" value="RCJ41095.1"/>
    <property type="molecule type" value="Genomic_DNA"/>
</dbReference>